<keyword evidence="1" id="KW-1133">Transmembrane helix</keyword>
<feature type="transmembrane region" description="Helical" evidence="1">
    <location>
        <begin position="48"/>
        <end position="65"/>
    </location>
</feature>
<protein>
    <recommendedName>
        <fullName evidence="4">DNA gyrase subunit B</fullName>
    </recommendedName>
</protein>
<evidence type="ECO:0008006" key="4">
    <source>
        <dbReference type="Google" id="ProtNLM"/>
    </source>
</evidence>
<sequence>MKLIKIVLSIVSVLYPLTIVFMPKFTFIAVSILAMLWGIKYLFSKDSFDAVLSLFFIVVFFVRGLEYAYPILVNLALSIIFLYSLKTTPMITKFALLKEPGLDKHGLNYTRNLTILWIGFFIINALISFVLAMFDDKTAWAIYCGVISYILIALFIVGEMIYRRKFIKNVKKI</sequence>
<keyword evidence="1" id="KW-0812">Transmembrane</keyword>
<proteinExistence type="predicted"/>
<organism evidence="2 3">
    <name type="scientific">Campylobacter majalis</name>
    <dbReference type="NCBI Taxonomy" id="2790656"/>
    <lineage>
        <taxon>Bacteria</taxon>
        <taxon>Pseudomonadati</taxon>
        <taxon>Campylobacterota</taxon>
        <taxon>Epsilonproteobacteria</taxon>
        <taxon>Campylobacterales</taxon>
        <taxon>Campylobacteraceae</taxon>
        <taxon>Campylobacter</taxon>
    </lineage>
</organism>
<dbReference type="Proteomes" id="UP000789803">
    <property type="component" value="Unassembled WGS sequence"/>
</dbReference>
<feature type="transmembrane region" description="Helical" evidence="1">
    <location>
        <begin position="113"/>
        <end position="134"/>
    </location>
</feature>
<feature type="transmembrane region" description="Helical" evidence="1">
    <location>
        <begin position="140"/>
        <end position="162"/>
    </location>
</feature>
<reference evidence="2 3" key="1">
    <citation type="submission" date="2020-11" db="EMBL/GenBank/DDBJ databases">
        <authorList>
            <person name="Peeters C."/>
        </authorList>
    </citation>
    <scope>NUCLEOTIDE SEQUENCE [LARGE SCALE GENOMIC DNA]</scope>
    <source>
        <strain evidence="2 3">LMG 7974</strain>
    </source>
</reference>
<name>A0ABN7K310_9BACT</name>
<dbReference type="RefSeq" id="WP_229931985.1">
    <property type="nucleotide sequence ID" value="NZ_CAJHOF010000001.1"/>
</dbReference>
<accession>A0ABN7K310</accession>
<keyword evidence="3" id="KW-1185">Reference proteome</keyword>
<gene>
    <name evidence="2" type="ORF">LMG7974_00159</name>
</gene>
<keyword evidence="1" id="KW-0472">Membrane</keyword>
<feature type="transmembrane region" description="Helical" evidence="1">
    <location>
        <begin position="6"/>
        <end position="36"/>
    </location>
</feature>
<evidence type="ECO:0000313" key="2">
    <source>
        <dbReference type="EMBL" id="CAD7286938.1"/>
    </source>
</evidence>
<evidence type="ECO:0000313" key="3">
    <source>
        <dbReference type="Proteomes" id="UP000789803"/>
    </source>
</evidence>
<comment type="caution">
    <text evidence="2">The sequence shown here is derived from an EMBL/GenBank/DDBJ whole genome shotgun (WGS) entry which is preliminary data.</text>
</comment>
<evidence type="ECO:0000256" key="1">
    <source>
        <dbReference type="SAM" id="Phobius"/>
    </source>
</evidence>
<dbReference type="EMBL" id="CAJHOF010000001">
    <property type="protein sequence ID" value="CAD7286938.1"/>
    <property type="molecule type" value="Genomic_DNA"/>
</dbReference>